<evidence type="ECO:0000256" key="18">
    <source>
        <dbReference type="ARBA" id="ARBA00048914"/>
    </source>
</evidence>
<dbReference type="PROSITE" id="PS51387">
    <property type="entry name" value="FAD_PCMH"/>
    <property type="match status" value="1"/>
</dbReference>
<dbReference type="Gene3D" id="3.90.78.10">
    <property type="entry name" value="UDP-N-acetylenolpyruvoylglucosamine reductase, C-terminal domain"/>
    <property type="match status" value="1"/>
</dbReference>
<comment type="catalytic activity">
    <reaction evidence="18 19">
        <text>UDP-N-acetyl-alpha-D-muramate + NADP(+) = UDP-N-acetyl-3-O-(1-carboxyvinyl)-alpha-D-glucosamine + NADPH + H(+)</text>
        <dbReference type="Rhea" id="RHEA:12248"/>
        <dbReference type="ChEBI" id="CHEBI:15378"/>
        <dbReference type="ChEBI" id="CHEBI:57783"/>
        <dbReference type="ChEBI" id="CHEBI:58349"/>
        <dbReference type="ChEBI" id="CHEBI:68483"/>
        <dbReference type="ChEBI" id="CHEBI:70757"/>
        <dbReference type="EC" id="1.3.1.98"/>
    </reaction>
</comment>
<evidence type="ECO:0000256" key="5">
    <source>
        <dbReference type="ARBA" id="ARBA00012518"/>
    </source>
</evidence>
<keyword evidence="14 19" id="KW-0560">Oxidoreductase</keyword>
<keyword evidence="8 19" id="KW-0132">Cell division</keyword>
<comment type="pathway">
    <text evidence="4 19">Cell wall biogenesis; peptidoglycan biosynthesis.</text>
</comment>
<dbReference type="GO" id="GO:0071555">
    <property type="term" value="P:cell wall organization"/>
    <property type="evidence" value="ECO:0007669"/>
    <property type="project" value="UniProtKB-KW"/>
</dbReference>
<protein>
    <recommendedName>
        <fullName evidence="6 19">UDP-N-acetylenolpyruvoylglucosamine reductase</fullName>
        <ecNumber evidence="5 19">1.3.1.98</ecNumber>
    </recommendedName>
    <alternativeName>
        <fullName evidence="17 19">UDP-N-acetylmuramate dehydrogenase</fullName>
    </alternativeName>
</protein>
<dbReference type="PANTHER" id="PTHR21071:SF4">
    <property type="entry name" value="UDP-N-ACETYLENOLPYRUVOYLGLUCOSAMINE REDUCTASE"/>
    <property type="match status" value="1"/>
</dbReference>
<name>A0A411Z6T3_9RHOB</name>
<keyword evidence="16 19" id="KW-0961">Cell wall biogenesis/degradation</keyword>
<evidence type="ECO:0000256" key="19">
    <source>
        <dbReference type="HAMAP-Rule" id="MF_00037"/>
    </source>
</evidence>
<keyword evidence="11 19" id="KW-0521">NADP</keyword>
<keyword evidence="9 19" id="KW-0285">Flavoprotein</keyword>
<dbReference type="InterPro" id="IPR036635">
    <property type="entry name" value="MurB_C_sf"/>
</dbReference>
<dbReference type="SUPFAM" id="SSF56194">
    <property type="entry name" value="Uridine diphospho-N-Acetylenolpyruvylglucosamine reductase, MurB, C-terminal domain"/>
    <property type="match status" value="1"/>
</dbReference>
<dbReference type="HAMAP" id="MF_00037">
    <property type="entry name" value="MurB"/>
    <property type="match status" value="1"/>
</dbReference>
<evidence type="ECO:0000256" key="8">
    <source>
        <dbReference type="ARBA" id="ARBA00022618"/>
    </source>
</evidence>
<feature type="active site" evidence="19">
    <location>
        <position position="178"/>
    </location>
</feature>
<comment type="subcellular location">
    <subcellularLocation>
        <location evidence="3 19">Cytoplasm</location>
    </subcellularLocation>
</comment>
<keyword evidence="15 19" id="KW-0131">Cell cycle</keyword>
<evidence type="ECO:0000256" key="4">
    <source>
        <dbReference type="ARBA" id="ARBA00004752"/>
    </source>
</evidence>
<comment type="function">
    <text evidence="2 19">Cell wall formation.</text>
</comment>
<gene>
    <name evidence="19 21" type="primary">murB</name>
    <name evidence="21" type="ORF">D1012_01190</name>
</gene>
<feature type="domain" description="FAD-binding PCMH-type" evidence="20">
    <location>
        <begin position="34"/>
        <end position="199"/>
    </location>
</feature>
<evidence type="ECO:0000313" key="21">
    <source>
        <dbReference type="EMBL" id="RGP38769.1"/>
    </source>
</evidence>
<dbReference type="GO" id="GO:0051301">
    <property type="term" value="P:cell division"/>
    <property type="evidence" value="ECO:0007669"/>
    <property type="project" value="UniProtKB-KW"/>
</dbReference>
<evidence type="ECO:0000313" key="22">
    <source>
        <dbReference type="Proteomes" id="UP000284547"/>
    </source>
</evidence>
<dbReference type="Gene3D" id="3.30.43.10">
    <property type="entry name" value="Uridine Diphospho-n-acetylenolpyruvylglucosamine Reductase, domain 2"/>
    <property type="match status" value="1"/>
</dbReference>
<dbReference type="SUPFAM" id="SSF56176">
    <property type="entry name" value="FAD-binding/transporter-associated domain-like"/>
    <property type="match status" value="1"/>
</dbReference>
<dbReference type="Gene3D" id="3.30.465.10">
    <property type="match status" value="1"/>
</dbReference>
<dbReference type="Proteomes" id="UP000284547">
    <property type="component" value="Unassembled WGS sequence"/>
</dbReference>
<dbReference type="Pfam" id="PF02873">
    <property type="entry name" value="MurB_C"/>
    <property type="match status" value="1"/>
</dbReference>
<dbReference type="GO" id="GO:0005829">
    <property type="term" value="C:cytosol"/>
    <property type="evidence" value="ECO:0007669"/>
    <property type="project" value="TreeGrafter"/>
</dbReference>
<dbReference type="PANTHER" id="PTHR21071">
    <property type="entry name" value="UDP-N-ACETYLENOLPYRUVOYLGLUCOSAMINE REDUCTASE"/>
    <property type="match status" value="1"/>
</dbReference>
<keyword evidence="7 19" id="KW-0963">Cytoplasm</keyword>
<dbReference type="Pfam" id="PF01565">
    <property type="entry name" value="FAD_binding_4"/>
    <property type="match status" value="1"/>
</dbReference>
<accession>A0A411Z6T3</accession>
<evidence type="ECO:0000256" key="7">
    <source>
        <dbReference type="ARBA" id="ARBA00022490"/>
    </source>
</evidence>
<evidence type="ECO:0000256" key="16">
    <source>
        <dbReference type="ARBA" id="ARBA00023316"/>
    </source>
</evidence>
<evidence type="ECO:0000256" key="2">
    <source>
        <dbReference type="ARBA" id="ARBA00003921"/>
    </source>
</evidence>
<proteinExistence type="inferred from homology"/>
<dbReference type="RefSeq" id="WP_118149512.1">
    <property type="nucleotide sequence ID" value="NZ_QWEY01000001.1"/>
</dbReference>
<evidence type="ECO:0000256" key="12">
    <source>
        <dbReference type="ARBA" id="ARBA00022960"/>
    </source>
</evidence>
<comment type="similarity">
    <text evidence="19">Belongs to the MurB family.</text>
</comment>
<evidence type="ECO:0000256" key="13">
    <source>
        <dbReference type="ARBA" id="ARBA00022984"/>
    </source>
</evidence>
<comment type="caution">
    <text evidence="21">The sequence shown here is derived from an EMBL/GenBank/DDBJ whole genome shotgun (WGS) entry which is preliminary data.</text>
</comment>
<keyword evidence="22" id="KW-1185">Reference proteome</keyword>
<dbReference type="GO" id="GO:0008762">
    <property type="term" value="F:UDP-N-acetylmuramate dehydrogenase activity"/>
    <property type="evidence" value="ECO:0007669"/>
    <property type="project" value="UniProtKB-UniRule"/>
</dbReference>
<evidence type="ECO:0000256" key="14">
    <source>
        <dbReference type="ARBA" id="ARBA00023002"/>
    </source>
</evidence>
<dbReference type="EMBL" id="QWEY01000001">
    <property type="protein sequence ID" value="RGP38769.1"/>
    <property type="molecule type" value="Genomic_DNA"/>
</dbReference>
<evidence type="ECO:0000256" key="9">
    <source>
        <dbReference type="ARBA" id="ARBA00022630"/>
    </source>
</evidence>
<sequence>MDPLSETAIAELGRLCPDGVERGVDLSAVSQWRIGGRADLVLRPASTAEVSALTSWFAARGIRPVVIGLTSNLLFDDAGLRVPCIQIGARMAQISLEGARVRAQAGIWVPGLARRLMQAGLGGAEHICGIPGTLGGLICMNGGSQRKGIGSNLLEVESVTSDGVVHTRPAQEGGFGYRQSVYQANGEIITAATLHLPTRPRAEIRAEMRAILADRRRKFPRKEPNCGSVFVSDPALYAQHGPPGAIIESLGLKGRRIGDALVSPRHANFIVNAGAARSVDMLALIQEISQRSMTELGAPLRAEVRYVASDGTTCPATQAHKDALAETAP</sequence>
<feature type="active site" description="Proton donor" evidence="19">
    <location>
        <position position="228"/>
    </location>
</feature>
<dbReference type="OrthoDB" id="9804753at2"/>
<evidence type="ECO:0000256" key="1">
    <source>
        <dbReference type="ARBA" id="ARBA00001974"/>
    </source>
</evidence>
<keyword evidence="13 19" id="KW-0573">Peptidoglycan synthesis</keyword>
<dbReference type="InterPro" id="IPR003170">
    <property type="entry name" value="MurB"/>
</dbReference>
<keyword evidence="12 19" id="KW-0133">Cell shape</keyword>
<dbReference type="GO" id="GO:0008360">
    <property type="term" value="P:regulation of cell shape"/>
    <property type="evidence" value="ECO:0007669"/>
    <property type="project" value="UniProtKB-KW"/>
</dbReference>
<reference evidence="21 22" key="1">
    <citation type="submission" date="2018-08" db="EMBL/GenBank/DDBJ databases">
        <title>Flavobacterium tibetense sp. nov., isolated from a wetland YonghuCo on Tibetan Plateau.</title>
        <authorList>
            <person name="Phurbu D."/>
            <person name="Lu H."/>
            <person name="Xing P."/>
        </authorList>
    </citation>
    <scope>NUCLEOTIDE SEQUENCE [LARGE SCALE GENOMIC DNA]</scope>
    <source>
        <strain evidence="21 22">DJC</strain>
    </source>
</reference>
<evidence type="ECO:0000256" key="15">
    <source>
        <dbReference type="ARBA" id="ARBA00023306"/>
    </source>
</evidence>
<dbReference type="InterPro" id="IPR016169">
    <property type="entry name" value="FAD-bd_PCMH_sub2"/>
</dbReference>
<evidence type="ECO:0000259" key="20">
    <source>
        <dbReference type="PROSITE" id="PS51387"/>
    </source>
</evidence>
<organism evidence="21 22">
    <name type="scientific">Pseudotabrizicola alkalilacus</name>
    <dbReference type="NCBI Taxonomy" id="2305252"/>
    <lineage>
        <taxon>Bacteria</taxon>
        <taxon>Pseudomonadati</taxon>
        <taxon>Pseudomonadota</taxon>
        <taxon>Alphaproteobacteria</taxon>
        <taxon>Rhodobacterales</taxon>
        <taxon>Paracoccaceae</taxon>
        <taxon>Pseudotabrizicola</taxon>
    </lineage>
</organism>
<keyword evidence="10 19" id="KW-0274">FAD</keyword>
<dbReference type="AlphaFoldDB" id="A0A411Z6T3"/>
<evidence type="ECO:0000256" key="3">
    <source>
        <dbReference type="ARBA" id="ARBA00004496"/>
    </source>
</evidence>
<evidence type="ECO:0000256" key="10">
    <source>
        <dbReference type="ARBA" id="ARBA00022827"/>
    </source>
</evidence>
<dbReference type="InterPro" id="IPR016167">
    <property type="entry name" value="FAD-bd_PCMH_sub1"/>
</dbReference>
<evidence type="ECO:0000256" key="6">
    <source>
        <dbReference type="ARBA" id="ARBA00015188"/>
    </source>
</evidence>
<comment type="cofactor">
    <cofactor evidence="1 19">
        <name>FAD</name>
        <dbReference type="ChEBI" id="CHEBI:57692"/>
    </cofactor>
</comment>
<dbReference type="NCBIfam" id="TIGR00179">
    <property type="entry name" value="murB"/>
    <property type="match status" value="1"/>
</dbReference>
<dbReference type="InterPro" id="IPR006094">
    <property type="entry name" value="Oxid_FAD_bind_N"/>
</dbReference>
<dbReference type="UniPathway" id="UPA00219"/>
<evidence type="ECO:0000256" key="11">
    <source>
        <dbReference type="ARBA" id="ARBA00022857"/>
    </source>
</evidence>
<dbReference type="InterPro" id="IPR011601">
    <property type="entry name" value="MurB_C"/>
</dbReference>
<dbReference type="GO" id="GO:0009252">
    <property type="term" value="P:peptidoglycan biosynthetic process"/>
    <property type="evidence" value="ECO:0007669"/>
    <property type="project" value="UniProtKB-UniRule"/>
</dbReference>
<dbReference type="GO" id="GO:0071949">
    <property type="term" value="F:FAD binding"/>
    <property type="evidence" value="ECO:0007669"/>
    <property type="project" value="InterPro"/>
</dbReference>
<feature type="active site" evidence="19">
    <location>
        <position position="303"/>
    </location>
</feature>
<dbReference type="InterPro" id="IPR016166">
    <property type="entry name" value="FAD-bd_PCMH"/>
</dbReference>
<evidence type="ECO:0000256" key="17">
    <source>
        <dbReference type="ARBA" id="ARBA00031026"/>
    </source>
</evidence>
<dbReference type="InterPro" id="IPR036318">
    <property type="entry name" value="FAD-bd_PCMH-like_sf"/>
</dbReference>
<dbReference type="EC" id="1.3.1.98" evidence="5 19"/>